<comment type="similarity">
    <text evidence="9">Belongs to the Tom5 family.</text>
</comment>
<sequence>MFGGPPPAPSKAELQAQEAEASAGLQRAAATCILLYLSPHIISYIKNLV</sequence>
<evidence type="ECO:0000313" key="10">
    <source>
        <dbReference type="EMBL" id="EON61628.1"/>
    </source>
</evidence>
<evidence type="ECO:0000256" key="3">
    <source>
        <dbReference type="ARBA" id="ARBA00022692"/>
    </source>
</evidence>
<evidence type="ECO:0000256" key="4">
    <source>
        <dbReference type="ARBA" id="ARBA00022787"/>
    </source>
</evidence>
<keyword evidence="8" id="KW-0472">Membrane</keyword>
<evidence type="ECO:0000256" key="7">
    <source>
        <dbReference type="ARBA" id="ARBA00023128"/>
    </source>
</evidence>
<dbReference type="AlphaFoldDB" id="R7YIC7"/>
<evidence type="ECO:0000256" key="5">
    <source>
        <dbReference type="ARBA" id="ARBA00022927"/>
    </source>
</evidence>
<keyword evidence="6" id="KW-1133">Transmembrane helix</keyword>
<keyword evidence="7" id="KW-0496">Mitochondrion</keyword>
<keyword evidence="4" id="KW-1000">Mitochondrion outer membrane</keyword>
<proteinExistence type="inferred from homology"/>
<dbReference type="Proteomes" id="UP000016924">
    <property type="component" value="Unassembled WGS sequence"/>
</dbReference>
<evidence type="ECO:0000256" key="8">
    <source>
        <dbReference type="ARBA" id="ARBA00023136"/>
    </source>
</evidence>
<dbReference type="GO" id="GO:0008320">
    <property type="term" value="F:protein transmembrane transporter activity"/>
    <property type="evidence" value="ECO:0007669"/>
    <property type="project" value="TreeGrafter"/>
</dbReference>
<dbReference type="Pfam" id="PF10642">
    <property type="entry name" value="Tom5"/>
    <property type="match status" value="1"/>
</dbReference>
<evidence type="ECO:0000256" key="1">
    <source>
        <dbReference type="ARBA" id="ARBA00004572"/>
    </source>
</evidence>
<evidence type="ECO:0000256" key="6">
    <source>
        <dbReference type="ARBA" id="ARBA00022989"/>
    </source>
</evidence>
<evidence type="ECO:0000256" key="9">
    <source>
        <dbReference type="ARBA" id="ARBA00025716"/>
    </source>
</evidence>
<accession>R7YIC7</accession>
<dbReference type="PANTHER" id="PTHR28188:SF1">
    <property type="entry name" value="MITOCHONDRIAL IMPORT RECEPTOR SUBUNIT TOM5"/>
    <property type="match status" value="1"/>
</dbReference>
<dbReference type="EMBL" id="JH767556">
    <property type="protein sequence ID" value="EON61628.1"/>
    <property type="molecule type" value="Genomic_DNA"/>
</dbReference>
<evidence type="ECO:0000256" key="2">
    <source>
        <dbReference type="ARBA" id="ARBA00022448"/>
    </source>
</evidence>
<dbReference type="HOGENOM" id="CLU_209440_1_1_1"/>
<keyword evidence="3" id="KW-0812">Transmembrane</keyword>
<keyword evidence="5" id="KW-0653">Protein transport</keyword>
<gene>
    <name evidence="10" type="ORF">W97_00843</name>
</gene>
<dbReference type="GO" id="GO:0005742">
    <property type="term" value="C:mitochondrial outer membrane translocase complex"/>
    <property type="evidence" value="ECO:0007669"/>
    <property type="project" value="TreeGrafter"/>
</dbReference>
<dbReference type="GO" id="GO:0006626">
    <property type="term" value="P:protein targeting to mitochondrion"/>
    <property type="evidence" value="ECO:0007669"/>
    <property type="project" value="TreeGrafter"/>
</dbReference>
<dbReference type="InterPro" id="IPR019603">
    <property type="entry name" value="Tom5"/>
</dbReference>
<evidence type="ECO:0000313" key="11">
    <source>
        <dbReference type="Proteomes" id="UP000016924"/>
    </source>
</evidence>
<evidence type="ECO:0008006" key="12">
    <source>
        <dbReference type="Google" id="ProtNLM"/>
    </source>
</evidence>
<organism evidence="10 11">
    <name type="scientific">Coniosporium apollinis (strain CBS 100218)</name>
    <name type="common">Rock-inhabiting black yeast</name>
    <dbReference type="NCBI Taxonomy" id="1168221"/>
    <lineage>
        <taxon>Eukaryota</taxon>
        <taxon>Fungi</taxon>
        <taxon>Dikarya</taxon>
        <taxon>Ascomycota</taxon>
        <taxon>Pezizomycotina</taxon>
        <taxon>Dothideomycetes</taxon>
        <taxon>Dothideomycetes incertae sedis</taxon>
        <taxon>Coniosporium</taxon>
    </lineage>
</organism>
<dbReference type="GeneID" id="19898154"/>
<comment type="subcellular location">
    <subcellularLocation>
        <location evidence="1">Mitochondrion outer membrane</location>
        <topology evidence="1">Single-pass membrane protein</topology>
    </subcellularLocation>
</comment>
<keyword evidence="11" id="KW-1185">Reference proteome</keyword>
<reference evidence="11" key="1">
    <citation type="submission" date="2012-06" db="EMBL/GenBank/DDBJ databases">
        <title>The genome sequence of Coniosporium apollinis CBS 100218.</title>
        <authorList>
            <consortium name="The Broad Institute Genome Sequencing Platform"/>
            <person name="Cuomo C."/>
            <person name="Gorbushina A."/>
            <person name="Noack S."/>
            <person name="Walker B."/>
            <person name="Young S.K."/>
            <person name="Zeng Q."/>
            <person name="Gargeya S."/>
            <person name="Fitzgerald M."/>
            <person name="Haas B."/>
            <person name="Abouelleil A."/>
            <person name="Alvarado L."/>
            <person name="Arachchi H.M."/>
            <person name="Berlin A.M."/>
            <person name="Chapman S.B."/>
            <person name="Goldberg J."/>
            <person name="Griggs A."/>
            <person name="Gujja S."/>
            <person name="Hansen M."/>
            <person name="Howarth C."/>
            <person name="Imamovic A."/>
            <person name="Larimer J."/>
            <person name="McCowan C."/>
            <person name="Montmayeur A."/>
            <person name="Murphy C."/>
            <person name="Neiman D."/>
            <person name="Pearson M."/>
            <person name="Priest M."/>
            <person name="Roberts A."/>
            <person name="Saif S."/>
            <person name="Shea T."/>
            <person name="Sisk P."/>
            <person name="Sykes S."/>
            <person name="Wortman J."/>
            <person name="Nusbaum C."/>
            <person name="Birren B."/>
        </authorList>
    </citation>
    <scope>NUCLEOTIDE SEQUENCE [LARGE SCALE GENOMIC DNA]</scope>
    <source>
        <strain evidence="11">CBS 100218</strain>
    </source>
</reference>
<dbReference type="RefSeq" id="XP_007776945.1">
    <property type="nucleotide sequence ID" value="XM_007778755.1"/>
</dbReference>
<keyword evidence="2" id="KW-0813">Transport</keyword>
<dbReference type="PANTHER" id="PTHR28188">
    <property type="entry name" value="MITOCHONDRIAL IMPORT RECEPTOR SUBUNIT TOM5"/>
    <property type="match status" value="1"/>
</dbReference>
<name>R7YIC7_CONA1</name>
<protein>
    <recommendedName>
        <fullName evidence="12">Mitochondrial import receptor subunit TOM5</fullName>
    </recommendedName>
</protein>